<protein>
    <recommendedName>
        <fullName evidence="3">Major tail protein</fullName>
    </recommendedName>
</protein>
<keyword evidence="2" id="KW-1185">Reference proteome</keyword>
<evidence type="ECO:0000313" key="1">
    <source>
        <dbReference type="EMBL" id="MFD1055015.1"/>
    </source>
</evidence>
<organism evidence="1 2">
    <name type="scientific">Terrabacter terrigena</name>
    <dbReference type="NCBI Taxonomy" id="574718"/>
    <lineage>
        <taxon>Bacteria</taxon>
        <taxon>Bacillati</taxon>
        <taxon>Actinomycetota</taxon>
        <taxon>Actinomycetes</taxon>
        <taxon>Micrococcales</taxon>
        <taxon>Intrasporangiaceae</taxon>
        <taxon>Terrabacter</taxon>
    </lineage>
</organism>
<reference evidence="2" key="1">
    <citation type="journal article" date="2019" name="Int. J. Syst. Evol. Microbiol.">
        <title>The Global Catalogue of Microorganisms (GCM) 10K type strain sequencing project: providing services to taxonomists for standard genome sequencing and annotation.</title>
        <authorList>
            <consortium name="The Broad Institute Genomics Platform"/>
            <consortium name="The Broad Institute Genome Sequencing Center for Infectious Disease"/>
            <person name="Wu L."/>
            <person name="Ma J."/>
        </authorList>
    </citation>
    <scope>NUCLEOTIDE SEQUENCE [LARGE SCALE GENOMIC DNA]</scope>
    <source>
        <strain evidence="2">CCUG 57508</strain>
    </source>
</reference>
<dbReference type="Pfam" id="PF25681">
    <property type="entry name" value="Phage_TTP_17"/>
    <property type="match status" value="1"/>
</dbReference>
<dbReference type="Proteomes" id="UP001597046">
    <property type="component" value="Unassembled WGS sequence"/>
</dbReference>
<dbReference type="InterPro" id="IPR058154">
    <property type="entry name" value="Bxb1_TTP-like"/>
</dbReference>
<dbReference type="EMBL" id="JBHTKH010000007">
    <property type="protein sequence ID" value="MFD1055015.1"/>
    <property type="molecule type" value="Genomic_DNA"/>
</dbReference>
<name>A0ABW3N0T8_9MICO</name>
<sequence length="182" mass="19409">MSKDLANILGGGGDDSAVWTAPKGTTGPTTLAAPSAPHAELGWLSEDGISFSRSEDRQVFRGHQGGKIVKRRTSSVDDTFKFQCLETTAITLGLLYKGQTPTIAAGVATIHVTNQTINDERAWVLDEHLDDGSTIRYVIPSGTAETTADVVWKTDEMTVYEFTVGVNGDYFVITDAPGVVGS</sequence>
<proteinExistence type="predicted"/>
<accession>A0ABW3N0T8</accession>
<evidence type="ECO:0008006" key="3">
    <source>
        <dbReference type="Google" id="ProtNLM"/>
    </source>
</evidence>
<gene>
    <name evidence="1" type="ORF">ACFQ2V_11920</name>
</gene>
<dbReference type="RefSeq" id="WP_386052919.1">
    <property type="nucleotide sequence ID" value="NZ_JBHTKH010000007.1"/>
</dbReference>
<evidence type="ECO:0000313" key="2">
    <source>
        <dbReference type="Proteomes" id="UP001597046"/>
    </source>
</evidence>
<comment type="caution">
    <text evidence="1">The sequence shown here is derived from an EMBL/GenBank/DDBJ whole genome shotgun (WGS) entry which is preliminary data.</text>
</comment>